<accession>A0ABT2JX12</accession>
<evidence type="ECO:0000256" key="1">
    <source>
        <dbReference type="ARBA" id="ARBA00023002"/>
    </source>
</evidence>
<evidence type="ECO:0000259" key="2">
    <source>
        <dbReference type="Pfam" id="PF01408"/>
    </source>
</evidence>
<dbReference type="InterPro" id="IPR055170">
    <property type="entry name" value="GFO_IDH_MocA-like_dom"/>
</dbReference>
<evidence type="ECO:0000313" key="5">
    <source>
        <dbReference type="Proteomes" id="UP001156389"/>
    </source>
</evidence>
<reference evidence="4 5" key="1">
    <citation type="submission" date="2021-10" db="EMBL/GenBank/DDBJ databases">
        <title>Streptomyces gossypii sp. nov., isolated from soil collected from cotton field.</title>
        <authorList>
            <person name="Ge X."/>
            <person name="Chen X."/>
            <person name="Liu W."/>
        </authorList>
    </citation>
    <scope>NUCLEOTIDE SEQUENCE [LARGE SCALE GENOMIC DNA]</scope>
    <source>
        <strain evidence="4 5">N2-109</strain>
    </source>
</reference>
<protein>
    <submittedName>
        <fullName evidence="4">Gfo/Idh/MocA family oxidoreductase</fullName>
    </submittedName>
</protein>
<sequence>MARIGIVGLRRGAYLARWGRHVGLDIAALCERDPEQLAAVAPEFPAARTYDDWRPLLDADLDGVVLAHDLDQHVEPALRFLERGVHVLSEVTACRSVEEGRALVAADAASSARYSFAENYVLHPHIRMMSRLVAEGRIGEIELIEADYLHGLPPGGVHDLTGDPAHWRGRISPTEYCTHTLSPVLDTASAWPVEVSAFGVQPGERPGAVVLVTRLSSGALAVTRQTFLQGEPDSHWSWMSVRGTRGLTESLRAPGEAAWSVRTRVEPWVGGGGLVDETEAPPRLRLGGLKVGRAEEGTALVMAAFRDTVVDGAPPRVPVRAAVAASLVGVCAGDSLREGGRTVRLPDVAGW</sequence>
<evidence type="ECO:0000259" key="3">
    <source>
        <dbReference type="Pfam" id="PF22725"/>
    </source>
</evidence>
<dbReference type="EMBL" id="JAJAGO010000008">
    <property type="protein sequence ID" value="MCT2591994.1"/>
    <property type="molecule type" value="Genomic_DNA"/>
</dbReference>
<proteinExistence type="predicted"/>
<feature type="domain" description="Gfo/Idh/MocA-like oxidoreductase N-terminal" evidence="2">
    <location>
        <begin position="3"/>
        <end position="114"/>
    </location>
</feature>
<organism evidence="4 5">
    <name type="scientific">Streptomyces gossypii</name>
    <dbReference type="NCBI Taxonomy" id="2883101"/>
    <lineage>
        <taxon>Bacteria</taxon>
        <taxon>Bacillati</taxon>
        <taxon>Actinomycetota</taxon>
        <taxon>Actinomycetes</taxon>
        <taxon>Kitasatosporales</taxon>
        <taxon>Streptomycetaceae</taxon>
        <taxon>Streptomyces</taxon>
    </lineage>
</organism>
<dbReference type="Gene3D" id="3.30.360.10">
    <property type="entry name" value="Dihydrodipicolinate Reductase, domain 2"/>
    <property type="match status" value="1"/>
</dbReference>
<dbReference type="SUPFAM" id="SSF55347">
    <property type="entry name" value="Glyceraldehyde-3-phosphate dehydrogenase-like, C-terminal domain"/>
    <property type="match status" value="1"/>
</dbReference>
<dbReference type="Pfam" id="PF22725">
    <property type="entry name" value="GFO_IDH_MocA_C3"/>
    <property type="match status" value="1"/>
</dbReference>
<name>A0ABT2JX12_9ACTN</name>
<dbReference type="PANTHER" id="PTHR43818:SF11">
    <property type="entry name" value="BCDNA.GH03377"/>
    <property type="match status" value="1"/>
</dbReference>
<dbReference type="InterPro" id="IPR050463">
    <property type="entry name" value="Gfo/Idh/MocA_oxidrdct_glycsds"/>
</dbReference>
<dbReference type="RefSeq" id="WP_260219311.1">
    <property type="nucleotide sequence ID" value="NZ_JAJAGO010000008.1"/>
</dbReference>
<dbReference type="Gene3D" id="3.40.50.720">
    <property type="entry name" value="NAD(P)-binding Rossmann-like Domain"/>
    <property type="match status" value="1"/>
</dbReference>
<gene>
    <name evidence="4" type="ORF">LHJ74_19160</name>
</gene>
<dbReference type="Proteomes" id="UP001156389">
    <property type="component" value="Unassembled WGS sequence"/>
</dbReference>
<evidence type="ECO:0000313" key="4">
    <source>
        <dbReference type="EMBL" id="MCT2591994.1"/>
    </source>
</evidence>
<dbReference type="Pfam" id="PF01408">
    <property type="entry name" value="GFO_IDH_MocA"/>
    <property type="match status" value="1"/>
</dbReference>
<keyword evidence="5" id="KW-1185">Reference proteome</keyword>
<keyword evidence="1" id="KW-0560">Oxidoreductase</keyword>
<feature type="domain" description="GFO/IDH/MocA-like oxidoreductase" evidence="3">
    <location>
        <begin position="127"/>
        <end position="246"/>
    </location>
</feature>
<comment type="caution">
    <text evidence="4">The sequence shown here is derived from an EMBL/GenBank/DDBJ whole genome shotgun (WGS) entry which is preliminary data.</text>
</comment>
<dbReference type="InterPro" id="IPR000683">
    <property type="entry name" value="Gfo/Idh/MocA-like_OxRdtase_N"/>
</dbReference>
<dbReference type="InterPro" id="IPR036291">
    <property type="entry name" value="NAD(P)-bd_dom_sf"/>
</dbReference>
<dbReference type="SUPFAM" id="SSF51735">
    <property type="entry name" value="NAD(P)-binding Rossmann-fold domains"/>
    <property type="match status" value="1"/>
</dbReference>
<dbReference type="PANTHER" id="PTHR43818">
    <property type="entry name" value="BCDNA.GH03377"/>
    <property type="match status" value="1"/>
</dbReference>